<sequence>MSNPINDVMSTAMSSIKEMVDVNTVIGEAVQTPDGSVIIPICKVCFGIASGGGEYQGSIDFSNPMAGVSKPLDDKFVVPVKYPFAGGCATGVSITPTAFIKSGAGEVQLVPIDSSNTLDKLVNMVPDLFNKIMNLISEKTGQSQSESRNNSSGGADASAAEFYAPEE</sequence>
<dbReference type="AlphaFoldDB" id="A0A9D1I8E2"/>
<feature type="region of interest" description="Disordered" evidence="1">
    <location>
        <begin position="139"/>
        <end position="167"/>
    </location>
</feature>
<dbReference type="Proteomes" id="UP000824089">
    <property type="component" value="Unassembled WGS sequence"/>
</dbReference>
<protein>
    <submittedName>
        <fullName evidence="2">GerW family sporulation protein</fullName>
    </submittedName>
</protein>
<feature type="compositionally biased region" description="Low complexity" evidence="1">
    <location>
        <begin position="147"/>
        <end position="160"/>
    </location>
</feature>
<dbReference type="PIRSF" id="PIRSF021377">
    <property type="entry name" value="YtfJ"/>
    <property type="match status" value="1"/>
</dbReference>
<gene>
    <name evidence="2" type="primary">ytfJ</name>
    <name evidence="2" type="ORF">IAD50_02425</name>
</gene>
<dbReference type="Pfam" id="PF09579">
    <property type="entry name" value="Spore_YtfJ"/>
    <property type="match status" value="1"/>
</dbReference>
<evidence type="ECO:0000313" key="2">
    <source>
        <dbReference type="EMBL" id="HIU29133.1"/>
    </source>
</evidence>
<proteinExistence type="predicted"/>
<dbReference type="InterPro" id="IPR014229">
    <property type="entry name" value="Spore_YtfJ"/>
</dbReference>
<reference evidence="2" key="2">
    <citation type="journal article" date="2021" name="PeerJ">
        <title>Extensive microbial diversity within the chicken gut microbiome revealed by metagenomics and culture.</title>
        <authorList>
            <person name="Gilroy R."/>
            <person name="Ravi A."/>
            <person name="Getino M."/>
            <person name="Pursley I."/>
            <person name="Horton D.L."/>
            <person name="Alikhan N.F."/>
            <person name="Baker D."/>
            <person name="Gharbi K."/>
            <person name="Hall N."/>
            <person name="Watson M."/>
            <person name="Adriaenssens E.M."/>
            <person name="Foster-Nyarko E."/>
            <person name="Jarju S."/>
            <person name="Secka A."/>
            <person name="Antonio M."/>
            <person name="Oren A."/>
            <person name="Chaudhuri R.R."/>
            <person name="La Ragione R."/>
            <person name="Hildebrand F."/>
            <person name="Pallen M.J."/>
        </authorList>
    </citation>
    <scope>NUCLEOTIDE SEQUENCE</scope>
    <source>
        <strain evidence="2">CHK195-4489</strain>
    </source>
</reference>
<name>A0A9D1I8E2_9CLOT</name>
<reference evidence="2" key="1">
    <citation type="submission" date="2020-10" db="EMBL/GenBank/DDBJ databases">
        <authorList>
            <person name="Gilroy R."/>
        </authorList>
    </citation>
    <scope>NUCLEOTIDE SEQUENCE</scope>
    <source>
        <strain evidence="2">CHK195-4489</strain>
    </source>
</reference>
<dbReference type="PANTHER" id="PTHR39162:SF1">
    <property type="entry name" value="SPORULATION PROTEIN YTFJ"/>
    <property type="match status" value="1"/>
</dbReference>
<evidence type="ECO:0000313" key="3">
    <source>
        <dbReference type="Proteomes" id="UP000824089"/>
    </source>
</evidence>
<comment type="caution">
    <text evidence="2">The sequence shown here is derived from an EMBL/GenBank/DDBJ whole genome shotgun (WGS) entry which is preliminary data.</text>
</comment>
<dbReference type="NCBIfam" id="TIGR02874">
    <property type="entry name" value="spore_ytfJ"/>
    <property type="match status" value="1"/>
</dbReference>
<evidence type="ECO:0000256" key="1">
    <source>
        <dbReference type="SAM" id="MobiDB-lite"/>
    </source>
</evidence>
<accession>A0A9D1I8E2</accession>
<organism evidence="2 3">
    <name type="scientific">Candidatus Egerieisoma faecipullorum</name>
    <dbReference type="NCBI Taxonomy" id="2840963"/>
    <lineage>
        <taxon>Bacteria</taxon>
        <taxon>Bacillati</taxon>
        <taxon>Bacillota</taxon>
        <taxon>Clostridia</taxon>
        <taxon>Eubacteriales</taxon>
        <taxon>Clostridiaceae</taxon>
        <taxon>Clostridiaceae incertae sedis</taxon>
        <taxon>Candidatus Egerieisoma</taxon>
    </lineage>
</organism>
<dbReference type="EMBL" id="DVMM01000050">
    <property type="protein sequence ID" value="HIU29133.1"/>
    <property type="molecule type" value="Genomic_DNA"/>
</dbReference>
<dbReference type="PANTHER" id="PTHR39162">
    <property type="entry name" value="GLL3345 PROTEIN"/>
    <property type="match status" value="1"/>
</dbReference>